<reference evidence="3 4" key="1">
    <citation type="submission" date="2025-04" db="UniProtKB">
        <authorList>
            <consortium name="RefSeq"/>
        </authorList>
    </citation>
    <scope>IDENTIFICATION</scope>
    <source>
        <tissue evidence="3 4">Sperm</tissue>
    </source>
</reference>
<organism evidence="2 4">
    <name type="scientific">Petromyzon marinus</name>
    <name type="common">Sea lamprey</name>
    <dbReference type="NCBI Taxonomy" id="7757"/>
    <lineage>
        <taxon>Eukaryota</taxon>
        <taxon>Metazoa</taxon>
        <taxon>Chordata</taxon>
        <taxon>Craniata</taxon>
        <taxon>Vertebrata</taxon>
        <taxon>Cyclostomata</taxon>
        <taxon>Hyperoartia</taxon>
        <taxon>Petromyzontiformes</taxon>
        <taxon>Petromyzontidae</taxon>
        <taxon>Petromyzon</taxon>
    </lineage>
</organism>
<dbReference type="InterPro" id="IPR006926">
    <property type="entry name" value="Vps16_N"/>
</dbReference>
<evidence type="ECO:0000313" key="4">
    <source>
        <dbReference type="RefSeq" id="XP_032800966.1"/>
    </source>
</evidence>
<dbReference type="PANTHER" id="PTHR12811">
    <property type="entry name" value="VACUOLAR PROTEIN SORTING VPS16"/>
    <property type="match status" value="1"/>
</dbReference>
<dbReference type="SUPFAM" id="SSF51004">
    <property type="entry name" value="C-terminal (heme d1) domain of cytochrome cd1-nitrite reductase"/>
    <property type="match status" value="1"/>
</dbReference>
<dbReference type="GO" id="GO:0016197">
    <property type="term" value="P:endosomal transport"/>
    <property type="evidence" value="ECO:0007669"/>
    <property type="project" value="TreeGrafter"/>
</dbReference>
<dbReference type="GO" id="GO:0005765">
    <property type="term" value="C:lysosomal membrane"/>
    <property type="evidence" value="ECO:0007669"/>
    <property type="project" value="TreeGrafter"/>
</dbReference>
<accession>A0AAJ7SKB4</accession>
<dbReference type="InterPro" id="IPR016534">
    <property type="entry name" value="VPS16"/>
</dbReference>
<dbReference type="GO" id="GO:0006886">
    <property type="term" value="P:intracellular protein transport"/>
    <property type="evidence" value="ECO:0007669"/>
    <property type="project" value="InterPro"/>
</dbReference>
<protein>
    <submittedName>
        <fullName evidence="3">Vacuolar protein sorting-associated protein 16 homolog isoform X1</fullName>
    </submittedName>
    <submittedName>
        <fullName evidence="4">Vacuolar protein sorting-associated protein 16 homolog isoform X3</fullName>
    </submittedName>
</protein>
<dbReference type="AlphaFoldDB" id="A0AAJ7SKB4"/>
<dbReference type="GO" id="GO:0042144">
    <property type="term" value="P:vacuole fusion, non-autophagic"/>
    <property type="evidence" value="ECO:0007669"/>
    <property type="project" value="TreeGrafter"/>
</dbReference>
<feature type="domain" description="Vps16 N-terminal" evidence="1">
    <location>
        <begin position="5"/>
        <end position="177"/>
    </location>
</feature>
<dbReference type="GO" id="GO:0005768">
    <property type="term" value="C:endosome"/>
    <property type="evidence" value="ECO:0007669"/>
    <property type="project" value="TreeGrafter"/>
</dbReference>
<dbReference type="PANTHER" id="PTHR12811:SF0">
    <property type="entry name" value="VACUOLAR PROTEIN SORTING-ASSOCIATED PROTEIN 16 HOMOLOG"/>
    <property type="match status" value="1"/>
</dbReference>
<sequence>MSLVTADWNPMGDKFYRREELYCMAWADRFEVKGHLVAAAQHGGPVALMKDDQEKLSVRPTVTIYSCSGSILSSFKWKSGRVLALGWTHREELMVVQEDGQVLVYDQHGTFIRTFTMGTDVKTLRAVSACVFVSPSGTGLALLTGGVSRFVLADNTDSLRLRRLPETPGILPSPSCWAVLPVPGGPVSVPGGPVSVPGGPVSVPGGPVSVLATTGREVLLVQHGECRSVSPSRSVSELVLCGVAGCVTWPVASGHLHRQRTAVAGHQRPAGSRRHGNRRVSVVTVTRLTW</sequence>
<dbReference type="GO" id="GO:0003779">
    <property type="term" value="F:actin binding"/>
    <property type="evidence" value="ECO:0007669"/>
    <property type="project" value="TreeGrafter"/>
</dbReference>
<dbReference type="KEGG" id="pmrn:116937927"/>
<evidence type="ECO:0000313" key="2">
    <source>
        <dbReference type="Proteomes" id="UP001318040"/>
    </source>
</evidence>
<gene>
    <name evidence="3 4" type="primary">LOC116937927</name>
</gene>
<dbReference type="Pfam" id="PF04841">
    <property type="entry name" value="Vps16_N"/>
    <property type="match status" value="1"/>
</dbReference>
<dbReference type="InterPro" id="IPR011048">
    <property type="entry name" value="Haem_d1_sf"/>
</dbReference>
<name>A0AAJ7SKB4_PETMA</name>
<dbReference type="RefSeq" id="XP_032800964.1">
    <property type="nucleotide sequence ID" value="XM_032945073.1"/>
</dbReference>
<dbReference type="RefSeq" id="XP_032800966.1">
    <property type="nucleotide sequence ID" value="XM_032945075.1"/>
</dbReference>
<evidence type="ECO:0000259" key="1">
    <source>
        <dbReference type="Pfam" id="PF04841"/>
    </source>
</evidence>
<evidence type="ECO:0000313" key="3">
    <source>
        <dbReference type="RefSeq" id="XP_032800964.1"/>
    </source>
</evidence>
<dbReference type="GO" id="GO:0030897">
    <property type="term" value="C:HOPS complex"/>
    <property type="evidence" value="ECO:0007669"/>
    <property type="project" value="TreeGrafter"/>
</dbReference>
<keyword evidence="2" id="KW-1185">Reference proteome</keyword>
<proteinExistence type="predicted"/>
<dbReference type="Proteomes" id="UP001318040">
    <property type="component" value="Unplaced"/>
</dbReference>